<feature type="compositionally biased region" description="Low complexity" evidence="1">
    <location>
        <begin position="32"/>
        <end position="42"/>
    </location>
</feature>
<reference evidence="3 4" key="1">
    <citation type="submission" date="2020-08" db="EMBL/GenBank/DDBJ databases">
        <title>The Agave Microbiome: Exploring the role of microbial communities in plant adaptations to desert environments.</title>
        <authorList>
            <person name="Partida-Martinez L.P."/>
        </authorList>
    </citation>
    <scope>NUCLEOTIDE SEQUENCE [LARGE SCALE GENOMIC DNA]</scope>
    <source>
        <strain evidence="3 4">RAS26</strain>
    </source>
</reference>
<feature type="compositionally biased region" description="Acidic residues" evidence="1">
    <location>
        <begin position="128"/>
        <end position="139"/>
    </location>
</feature>
<feature type="region of interest" description="Disordered" evidence="1">
    <location>
        <begin position="1"/>
        <end position="42"/>
    </location>
</feature>
<evidence type="ECO:0000256" key="1">
    <source>
        <dbReference type="SAM" id="MobiDB-lite"/>
    </source>
</evidence>
<feature type="region of interest" description="Disordered" evidence="1">
    <location>
        <begin position="118"/>
        <end position="147"/>
    </location>
</feature>
<dbReference type="AlphaFoldDB" id="A0A7W4YAA2"/>
<evidence type="ECO:0000313" key="4">
    <source>
        <dbReference type="Proteomes" id="UP000518206"/>
    </source>
</evidence>
<protein>
    <recommendedName>
        <fullName evidence="2">DUF4253 domain-containing protein</fullName>
    </recommendedName>
</protein>
<accession>A0A7W4YAA2</accession>
<name>A0A7W4YAA2_9CELL</name>
<dbReference type="RefSeq" id="WP_183295370.1">
    <property type="nucleotide sequence ID" value="NZ_JACHVX010000002.1"/>
</dbReference>
<reference evidence="3 4" key="2">
    <citation type="submission" date="2020-08" db="EMBL/GenBank/DDBJ databases">
        <authorList>
            <person name="Partida-Martinez L."/>
            <person name="Huntemann M."/>
            <person name="Clum A."/>
            <person name="Wang J."/>
            <person name="Palaniappan K."/>
            <person name="Ritter S."/>
            <person name="Chen I.-M."/>
            <person name="Stamatis D."/>
            <person name="Reddy T."/>
            <person name="O'Malley R."/>
            <person name="Daum C."/>
            <person name="Shapiro N."/>
            <person name="Ivanova N."/>
            <person name="Kyrpides N."/>
            <person name="Woyke T."/>
        </authorList>
    </citation>
    <scope>NUCLEOTIDE SEQUENCE [LARGE SCALE GENOMIC DNA]</scope>
    <source>
        <strain evidence="3 4">RAS26</strain>
    </source>
</reference>
<feature type="compositionally biased region" description="Gly residues" evidence="1">
    <location>
        <begin position="17"/>
        <end position="31"/>
    </location>
</feature>
<comment type="caution">
    <text evidence="3">The sequence shown here is derived from an EMBL/GenBank/DDBJ whole genome shotgun (WGS) entry which is preliminary data.</text>
</comment>
<dbReference type="Pfam" id="PF14062">
    <property type="entry name" value="DUF4253"/>
    <property type="match status" value="1"/>
</dbReference>
<dbReference type="InterPro" id="IPR025349">
    <property type="entry name" value="DUF4253"/>
</dbReference>
<dbReference type="EMBL" id="JACHVX010000002">
    <property type="protein sequence ID" value="MBB2922418.1"/>
    <property type="molecule type" value="Genomic_DNA"/>
</dbReference>
<evidence type="ECO:0000313" key="3">
    <source>
        <dbReference type="EMBL" id="MBB2922418.1"/>
    </source>
</evidence>
<proteinExistence type="predicted"/>
<sequence>MSWWKRTSSGERASAGPGIGTPGAPGAGQRGAPGPRALPPLELLGTTRSGREVRGFRAPAAELVPWWHELRTQHATTGLWPVLLGPDVGDVVSAFWDHDGYDDALELDRATRATTADAAAARAARMDPDDDEDPDEVDDAPPRRLKPERARFTVADTDGLVALVPAEHGWQVPAVLGWIGGCNDDVDVVEHVVTLRDWHARFGAELVSLSDDQVLELLVARPPTTPDDALAVAREHYAYCPDVVDQGVGSLTVLAEGQVASPSWYFWWD</sequence>
<evidence type="ECO:0000259" key="2">
    <source>
        <dbReference type="Pfam" id="PF14062"/>
    </source>
</evidence>
<feature type="domain" description="DUF4253" evidence="2">
    <location>
        <begin position="161"/>
        <end position="269"/>
    </location>
</feature>
<feature type="compositionally biased region" description="Polar residues" evidence="1">
    <location>
        <begin position="1"/>
        <end position="11"/>
    </location>
</feature>
<dbReference type="Proteomes" id="UP000518206">
    <property type="component" value="Unassembled WGS sequence"/>
</dbReference>
<organism evidence="3 4">
    <name type="scientific">Cellulomonas cellasea</name>
    <dbReference type="NCBI Taxonomy" id="43670"/>
    <lineage>
        <taxon>Bacteria</taxon>
        <taxon>Bacillati</taxon>
        <taxon>Actinomycetota</taxon>
        <taxon>Actinomycetes</taxon>
        <taxon>Micrococcales</taxon>
        <taxon>Cellulomonadaceae</taxon>
        <taxon>Cellulomonas</taxon>
    </lineage>
</organism>
<gene>
    <name evidence="3" type="ORF">FHR80_001330</name>
</gene>